<dbReference type="OrthoDB" id="9802385at2"/>
<reference evidence="1 2" key="1">
    <citation type="submission" date="2013-06" db="EMBL/GenBank/DDBJ databases">
        <authorList>
            <person name="Weinstock G."/>
            <person name="Sodergren E."/>
            <person name="Clifton S."/>
            <person name="Fulton L."/>
            <person name="Fulton B."/>
            <person name="Courtney L."/>
            <person name="Fronick C."/>
            <person name="Harrison M."/>
            <person name="Strong C."/>
            <person name="Farmer C."/>
            <person name="Delahaunty K."/>
            <person name="Markovic C."/>
            <person name="Hall O."/>
            <person name="Minx P."/>
            <person name="Tomlinson C."/>
            <person name="Mitreva M."/>
            <person name="Nelson J."/>
            <person name="Hou S."/>
            <person name="Wollam A."/>
            <person name="Pepin K.H."/>
            <person name="Johnson M."/>
            <person name="Bhonagiri V."/>
            <person name="Nash W.E."/>
            <person name="Warren W."/>
            <person name="Chinwalla A."/>
            <person name="Mardis E.R."/>
            <person name="Wilson R.K."/>
        </authorList>
    </citation>
    <scope>NUCLEOTIDE SEQUENCE [LARGE SCALE GENOMIC DNA]</scope>
    <source>
        <strain evidence="1 2">ATCC 51271</strain>
    </source>
</reference>
<protein>
    <recommendedName>
        <fullName evidence="3">HD domain protein</fullName>
    </recommendedName>
</protein>
<dbReference type="Proteomes" id="UP000018227">
    <property type="component" value="Unassembled WGS sequence"/>
</dbReference>
<evidence type="ECO:0000313" key="1">
    <source>
        <dbReference type="EMBL" id="ESL03059.1"/>
    </source>
</evidence>
<proteinExistence type="predicted"/>
<dbReference type="AlphaFoldDB" id="V2XLJ7"/>
<organism evidence="1 2">
    <name type="scientific">Catonella morbi ATCC 51271</name>
    <dbReference type="NCBI Taxonomy" id="592026"/>
    <lineage>
        <taxon>Bacteria</taxon>
        <taxon>Bacillati</taxon>
        <taxon>Bacillota</taxon>
        <taxon>Clostridia</taxon>
        <taxon>Lachnospirales</taxon>
        <taxon>Lachnospiraceae</taxon>
        <taxon>Catonella</taxon>
    </lineage>
</organism>
<dbReference type="RefSeq" id="WP_023354801.1">
    <property type="nucleotide sequence ID" value="NZ_KI535368.1"/>
</dbReference>
<dbReference type="HOGENOM" id="CLU_109398_2_0_9"/>
<evidence type="ECO:0008006" key="3">
    <source>
        <dbReference type="Google" id="ProtNLM"/>
    </source>
</evidence>
<dbReference type="Gene3D" id="1.10.3210.10">
    <property type="entry name" value="Hypothetical protein af1432"/>
    <property type="match status" value="1"/>
</dbReference>
<dbReference type="eggNOG" id="COG0317">
    <property type="taxonomic scope" value="Bacteria"/>
</dbReference>
<comment type="caution">
    <text evidence="1">The sequence shown here is derived from an EMBL/GenBank/DDBJ whole genome shotgun (WGS) entry which is preliminary data.</text>
</comment>
<sequence>MIKNIEPNNTSLECDGNEKIKDISKEESLLESARLLSQKAHSNQVDKAGINYFTGHIQTVVNSVHTHKEKIVAYLHDTVEDIEVMIEMICEEFGEEIGRAVEAITKPKKLDYTRYIEGIKANELARVVKIADIKHNMDLSRLKVVGEKDIKRVKKYRKALGVLEEEN</sequence>
<gene>
    <name evidence="1" type="ORF">GCWU0000282_001932</name>
</gene>
<dbReference type="SUPFAM" id="SSF109604">
    <property type="entry name" value="HD-domain/PDEase-like"/>
    <property type="match status" value="1"/>
</dbReference>
<keyword evidence="2" id="KW-1185">Reference proteome</keyword>
<dbReference type="EMBL" id="ACIL03000013">
    <property type="protein sequence ID" value="ESL03059.1"/>
    <property type="molecule type" value="Genomic_DNA"/>
</dbReference>
<accession>V2XLJ7</accession>
<evidence type="ECO:0000313" key="2">
    <source>
        <dbReference type="Proteomes" id="UP000018227"/>
    </source>
</evidence>
<name>V2XLJ7_9FIRM</name>
<dbReference type="STRING" id="592026.GCWU0000282_001932"/>